<dbReference type="Gene3D" id="1.10.1740.10">
    <property type="match status" value="1"/>
</dbReference>
<evidence type="ECO:0000259" key="1">
    <source>
        <dbReference type="Pfam" id="PF04542"/>
    </source>
</evidence>
<dbReference type="GO" id="GO:0006352">
    <property type="term" value="P:DNA-templated transcription initiation"/>
    <property type="evidence" value="ECO:0007669"/>
    <property type="project" value="InterPro"/>
</dbReference>
<feature type="domain" description="RNA polymerase sigma-70 region 2" evidence="1">
    <location>
        <begin position="18"/>
        <end position="84"/>
    </location>
</feature>
<dbReference type="OrthoDB" id="9780299at2"/>
<proteinExistence type="predicted"/>
<accession>A0A1V9FLG4</accession>
<sequence>MKEPEQEGVRQLVDHLFRHQSGKMIAVLTRIFGMHNLEMIEDVVQESFLRAIHTWSYKQLPGNPGGWLMQVARNRAIDIIRRQQHFQQFSHELASELQQDTENTVQHFFSEAEIADSQLRMIFACCHPALKEEDQIALTLKTVSGFGVTEISHALLTNEAVIQKRLYRAKQYLKDNQIALDIPTGQELSRRLDIVYTVLYLLFNEGYHSQIAGELIRKDLCAEAMRLCLLLTEHKTGNRPTTFALLALMCLQASRFESRMDEDNSIILLQHQDRSTWNKALIQKGYEYLNLSSQGNELTVYHLESAIAAEHCMAPSFAETNWQRMLLLYDMLLEQKQSALVILNRAVVLTQLNRTAEALQEIWQLNDIEHLINTQYIYSAVLGELYLQENDEHNAVKFLQLAQSLTTSQAEKKLIGAKLETLSRTKMN</sequence>
<dbReference type="InterPro" id="IPR046531">
    <property type="entry name" value="DUF6596"/>
</dbReference>
<dbReference type="AlphaFoldDB" id="A0A1V9FLG4"/>
<evidence type="ECO:0000259" key="2">
    <source>
        <dbReference type="Pfam" id="PF20239"/>
    </source>
</evidence>
<evidence type="ECO:0000313" key="4">
    <source>
        <dbReference type="Proteomes" id="UP000192796"/>
    </source>
</evidence>
<dbReference type="STRING" id="1703345.A3860_38580"/>
<dbReference type="SUPFAM" id="SSF88659">
    <property type="entry name" value="Sigma3 and sigma4 domains of RNA polymerase sigma factors"/>
    <property type="match status" value="1"/>
</dbReference>
<dbReference type="InterPro" id="IPR014284">
    <property type="entry name" value="RNA_pol_sigma-70_dom"/>
</dbReference>
<dbReference type="InterPro" id="IPR007627">
    <property type="entry name" value="RNA_pol_sigma70_r2"/>
</dbReference>
<dbReference type="EMBL" id="LVYD01000086">
    <property type="protein sequence ID" value="OQP59147.1"/>
    <property type="molecule type" value="Genomic_DNA"/>
</dbReference>
<evidence type="ECO:0000313" key="3">
    <source>
        <dbReference type="EMBL" id="OQP59147.1"/>
    </source>
</evidence>
<dbReference type="PANTHER" id="PTHR47756:SF2">
    <property type="entry name" value="BLL6612 PROTEIN"/>
    <property type="match status" value="1"/>
</dbReference>
<feature type="domain" description="DUF6596" evidence="2">
    <location>
        <begin position="191"/>
        <end position="291"/>
    </location>
</feature>
<dbReference type="NCBIfam" id="TIGR02937">
    <property type="entry name" value="sigma70-ECF"/>
    <property type="match status" value="1"/>
</dbReference>
<keyword evidence="4" id="KW-1185">Reference proteome</keyword>
<dbReference type="SUPFAM" id="SSF88946">
    <property type="entry name" value="Sigma2 domain of RNA polymerase sigma factors"/>
    <property type="match status" value="1"/>
</dbReference>
<gene>
    <name evidence="3" type="ORF">A3860_38580</name>
</gene>
<dbReference type="RefSeq" id="WP_081154928.1">
    <property type="nucleotide sequence ID" value="NZ_LVYD01000086.1"/>
</dbReference>
<dbReference type="Proteomes" id="UP000192796">
    <property type="component" value="Unassembled WGS sequence"/>
</dbReference>
<protein>
    <submittedName>
        <fullName evidence="3">Uncharacterized protein</fullName>
    </submittedName>
</protein>
<organism evidence="3 4">
    <name type="scientific">Niastella vici</name>
    <dbReference type="NCBI Taxonomy" id="1703345"/>
    <lineage>
        <taxon>Bacteria</taxon>
        <taxon>Pseudomonadati</taxon>
        <taxon>Bacteroidota</taxon>
        <taxon>Chitinophagia</taxon>
        <taxon>Chitinophagales</taxon>
        <taxon>Chitinophagaceae</taxon>
        <taxon>Niastella</taxon>
    </lineage>
</organism>
<dbReference type="InterPro" id="IPR013325">
    <property type="entry name" value="RNA_pol_sigma_r2"/>
</dbReference>
<dbReference type="PANTHER" id="PTHR47756">
    <property type="entry name" value="BLL6612 PROTEIN-RELATED"/>
    <property type="match status" value="1"/>
</dbReference>
<dbReference type="GO" id="GO:0003700">
    <property type="term" value="F:DNA-binding transcription factor activity"/>
    <property type="evidence" value="ECO:0007669"/>
    <property type="project" value="InterPro"/>
</dbReference>
<comment type="caution">
    <text evidence="3">The sequence shown here is derived from an EMBL/GenBank/DDBJ whole genome shotgun (WGS) entry which is preliminary data.</text>
</comment>
<dbReference type="InterPro" id="IPR013324">
    <property type="entry name" value="RNA_pol_sigma_r3/r4-like"/>
</dbReference>
<dbReference type="Pfam" id="PF04542">
    <property type="entry name" value="Sigma70_r2"/>
    <property type="match status" value="1"/>
</dbReference>
<reference evidence="3 4" key="1">
    <citation type="submission" date="2016-03" db="EMBL/GenBank/DDBJ databases">
        <title>Niastella vici sp. nov., isolated from farmland soil.</title>
        <authorList>
            <person name="Chen L."/>
            <person name="Wang D."/>
            <person name="Yang S."/>
            <person name="Wang G."/>
        </authorList>
    </citation>
    <scope>NUCLEOTIDE SEQUENCE [LARGE SCALE GENOMIC DNA]</scope>
    <source>
        <strain evidence="3 4">DJ57</strain>
    </source>
</reference>
<dbReference type="Pfam" id="PF20239">
    <property type="entry name" value="DUF6596"/>
    <property type="match status" value="1"/>
</dbReference>
<name>A0A1V9FLG4_9BACT</name>